<evidence type="ECO:0000313" key="5">
    <source>
        <dbReference type="Proteomes" id="UP000198755"/>
    </source>
</evidence>
<name>A0A1I3WBV1_9HYPH</name>
<organism evidence="4 5">
    <name type="scientific">Methylocapsa palsarum</name>
    <dbReference type="NCBI Taxonomy" id="1612308"/>
    <lineage>
        <taxon>Bacteria</taxon>
        <taxon>Pseudomonadati</taxon>
        <taxon>Pseudomonadota</taxon>
        <taxon>Alphaproteobacteria</taxon>
        <taxon>Hyphomicrobiales</taxon>
        <taxon>Beijerinckiaceae</taxon>
        <taxon>Methylocapsa</taxon>
    </lineage>
</organism>
<reference evidence="4 5" key="1">
    <citation type="submission" date="2016-10" db="EMBL/GenBank/DDBJ databases">
        <authorList>
            <person name="de Groot N.N."/>
        </authorList>
    </citation>
    <scope>NUCLEOTIDE SEQUENCE [LARGE SCALE GENOMIC DNA]</scope>
    <source>
        <strain evidence="4 5">NE2</strain>
    </source>
</reference>
<dbReference type="RefSeq" id="WP_091676866.1">
    <property type="nucleotide sequence ID" value="NZ_FOSN01000001.1"/>
</dbReference>
<evidence type="ECO:0000313" key="4">
    <source>
        <dbReference type="EMBL" id="SFK03951.1"/>
    </source>
</evidence>
<comment type="similarity">
    <text evidence="3">Belongs to the FdhD family.</text>
</comment>
<dbReference type="SUPFAM" id="SSF53927">
    <property type="entry name" value="Cytidine deaminase-like"/>
    <property type="match status" value="1"/>
</dbReference>
<dbReference type="HAMAP" id="MF_00187">
    <property type="entry name" value="FdhD"/>
    <property type="match status" value="1"/>
</dbReference>
<dbReference type="Gene3D" id="3.10.20.10">
    <property type="match status" value="1"/>
</dbReference>
<dbReference type="OrthoDB" id="3197277at2"/>
<dbReference type="InterPro" id="IPR003786">
    <property type="entry name" value="FdhD"/>
</dbReference>
<evidence type="ECO:0000256" key="3">
    <source>
        <dbReference type="HAMAP-Rule" id="MF_00187"/>
    </source>
</evidence>
<evidence type="ECO:0000256" key="2">
    <source>
        <dbReference type="ARBA" id="ARBA00023150"/>
    </source>
</evidence>
<gene>
    <name evidence="3" type="primary">fdhD</name>
    <name evidence="4" type="ORF">SAMN05444581_101433</name>
</gene>
<proteinExistence type="inferred from homology"/>
<evidence type="ECO:0000256" key="1">
    <source>
        <dbReference type="ARBA" id="ARBA00022490"/>
    </source>
</evidence>
<dbReference type="GO" id="GO:0097163">
    <property type="term" value="F:sulfur carrier activity"/>
    <property type="evidence" value="ECO:0007669"/>
    <property type="project" value="UniProtKB-UniRule"/>
</dbReference>
<comment type="function">
    <text evidence="3">Required for formate dehydrogenase (FDH) activity. Acts as a sulfur carrier protein that transfers sulfur from IscS to the molybdenum cofactor prior to its insertion into FDH.</text>
</comment>
<comment type="caution">
    <text evidence="3">Lacks conserved residue(s) required for the propagation of feature annotation.</text>
</comment>
<sequence>MICDPGDEKDESAADIPAPAVTISCLARRGERLVPSVRAAAEETAVAFSFNGSTHAVMMATPADLGDFAVGFALTEGLIETPADVLSLEVIAARLGSGAGVELRMWLPEGRAKAYQARRRTMAGPTGCGLCGIESLEEALRPAPALAPNAGGGFDSSAIPAAMAALAGAQALNARTRAVHAAGFFTPEAGLVAVREDVGRHNALDKLAGALARGGWRAADGIVALTSRVSIELIQKAARLNAPVVAAISAPTAAAVRLAEACGITLVAVARGDEFEIFTHPHRIIERTRNHDA</sequence>
<dbReference type="GO" id="GO:0006777">
    <property type="term" value="P:Mo-molybdopterin cofactor biosynthetic process"/>
    <property type="evidence" value="ECO:0007669"/>
    <property type="project" value="UniProtKB-UniRule"/>
</dbReference>
<comment type="subcellular location">
    <subcellularLocation>
        <location evidence="3">Cytoplasm</location>
    </subcellularLocation>
</comment>
<dbReference type="PIRSF" id="PIRSF015626">
    <property type="entry name" value="FdhD"/>
    <property type="match status" value="1"/>
</dbReference>
<keyword evidence="5" id="KW-1185">Reference proteome</keyword>
<dbReference type="GO" id="GO:0016783">
    <property type="term" value="F:sulfurtransferase activity"/>
    <property type="evidence" value="ECO:0007669"/>
    <property type="project" value="InterPro"/>
</dbReference>
<feature type="active site" description="Cysteine persulfide intermediate" evidence="3">
    <location>
        <position position="128"/>
    </location>
</feature>
<protein>
    <recommendedName>
        <fullName evidence="3">Sulfur carrier protein FdhD</fullName>
    </recommendedName>
</protein>
<dbReference type="Proteomes" id="UP000198755">
    <property type="component" value="Unassembled WGS sequence"/>
</dbReference>
<dbReference type="AlphaFoldDB" id="A0A1I3WBV1"/>
<dbReference type="EMBL" id="FOSN01000001">
    <property type="protein sequence ID" value="SFK03951.1"/>
    <property type="molecule type" value="Genomic_DNA"/>
</dbReference>
<accession>A0A1I3WBV1</accession>
<keyword evidence="1 3" id="KW-0963">Cytoplasm</keyword>
<dbReference type="STRING" id="1612308.SAMN05444581_101433"/>
<dbReference type="Gene3D" id="3.40.140.10">
    <property type="entry name" value="Cytidine Deaminase, domain 2"/>
    <property type="match status" value="1"/>
</dbReference>
<dbReference type="NCBIfam" id="TIGR00129">
    <property type="entry name" value="fdhD_narQ"/>
    <property type="match status" value="1"/>
</dbReference>
<dbReference type="InterPro" id="IPR016193">
    <property type="entry name" value="Cytidine_deaminase-like"/>
</dbReference>
<keyword evidence="2 3" id="KW-0501">Molybdenum cofactor biosynthesis</keyword>
<dbReference type="Pfam" id="PF02634">
    <property type="entry name" value="FdhD-NarQ"/>
    <property type="match status" value="1"/>
</dbReference>
<dbReference type="PANTHER" id="PTHR30592:SF1">
    <property type="entry name" value="SULFUR CARRIER PROTEIN FDHD"/>
    <property type="match status" value="1"/>
</dbReference>
<dbReference type="GO" id="GO:0005737">
    <property type="term" value="C:cytoplasm"/>
    <property type="evidence" value="ECO:0007669"/>
    <property type="project" value="UniProtKB-SubCell"/>
</dbReference>
<dbReference type="PANTHER" id="PTHR30592">
    <property type="entry name" value="FORMATE DEHYDROGENASE"/>
    <property type="match status" value="1"/>
</dbReference>